<evidence type="ECO:0000313" key="2">
    <source>
        <dbReference type="EMBL" id="WZO33594.1"/>
    </source>
</evidence>
<dbReference type="EMBL" id="CP151632">
    <property type="protein sequence ID" value="WZO33594.1"/>
    <property type="molecule type" value="Genomic_DNA"/>
</dbReference>
<reference evidence="2" key="1">
    <citation type="submission" date="2024-04" db="EMBL/GenBank/DDBJ databases">
        <authorList>
            <person name="Roder T."/>
            <person name="Oberhansli S."/>
            <person name="Kreuzer M."/>
        </authorList>
    </citation>
    <scope>NUCLEOTIDE SEQUENCE</scope>
    <source>
        <strain evidence="2">LWS13-1.2</strain>
    </source>
</reference>
<dbReference type="RefSeq" id="WP_349428135.1">
    <property type="nucleotide sequence ID" value="NZ_CP151632.1"/>
</dbReference>
<dbReference type="InterPro" id="IPR041581">
    <property type="entry name" value="Glyoxalase_6"/>
</dbReference>
<dbReference type="SUPFAM" id="SSF54593">
    <property type="entry name" value="Glyoxalase/Bleomycin resistance protein/Dihydroxybiphenyl dioxygenase"/>
    <property type="match status" value="1"/>
</dbReference>
<evidence type="ECO:0000259" key="1">
    <source>
        <dbReference type="PROSITE" id="PS51819"/>
    </source>
</evidence>
<organism evidence="2">
    <name type="scientific">Microbacterium sp. LWS13-1.2</name>
    <dbReference type="NCBI Taxonomy" id="3135264"/>
    <lineage>
        <taxon>Bacteria</taxon>
        <taxon>Bacillati</taxon>
        <taxon>Actinomycetota</taxon>
        <taxon>Actinomycetes</taxon>
        <taxon>Micrococcales</taxon>
        <taxon>Microbacteriaceae</taxon>
        <taxon>Microbacterium</taxon>
    </lineage>
</organism>
<dbReference type="CDD" id="cd06587">
    <property type="entry name" value="VOC"/>
    <property type="match status" value="1"/>
</dbReference>
<name>A0AAU6S9J3_9MICO</name>
<dbReference type="PROSITE" id="PS51819">
    <property type="entry name" value="VOC"/>
    <property type="match status" value="1"/>
</dbReference>
<feature type="domain" description="VOC" evidence="1">
    <location>
        <begin position="4"/>
        <end position="142"/>
    </location>
</feature>
<dbReference type="Gene3D" id="3.10.180.10">
    <property type="entry name" value="2,3-Dihydroxybiphenyl 1,2-Dioxygenase, domain 1"/>
    <property type="match status" value="1"/>
</dbReference>
<dbReference type="PANTHER" id="PTHR35908">
    <property type="entry name" value="HYPOTHETICAL FUSION PROTEIN"/>
    <property type="match status" value="1"/>
</dbReference>
<dbReference type="InterPro" id="IPR029068">
    <property type="entry name" value="Glyas_Bleomycin-R_OHBP_Dase"/>
</dbReference>
<dbReference type="PANTHER" id="PTHR35908:SF1">
    <property type="entry name" value="CONSERVED PROTEIN"/>
    <property type="match status" value="1"/>
</dbReference>
<protein>
    <submittedName>
        <fullName evidence="2">VOC family protein</fullName>
    </submittedName>
</protein>
<dbReference type="AlphaFoldDB" id="A0AAU6S9J3"/>
<dbReference type="Pfam" id="PF18029">
    <property type="entry name" value="Glyoxalase_6"/>
    <property type="match status" value="1"/>
</dbReference>
<proteinExistence type="predicted"/>
<accession>A0AAU6S9J3</accession>
<dbReference type="InterPro" id="IPR037523">
    <property type="entry name" value="VOC_core"/>
</dbReference>
<gene>
    <name evidence="2" type="ORF">MRBLWS13_001223</name>
</gene>
<sequence>MAGKLGNITFYADDPPALARFWAAVFGYPEATWDDPLKDELLAAGLTETDLAKRGLAEDPEGVGPRLFFHHADDAKHGRNRLHLDISATPGRHPTREELDAEKDRLVALGAEVVRLVDQTWGPWPETYFQMRDPEGNEFCLQ</sequence>